<dbReference type="AlphaFoldDB" id="A0A316UP84"/>
<dbReference type="PANTHER" id="PTHR10828">
    <property type="entry name" value="M-PHASE INDUCER PHOSPHATASE DUAL SPECIFICITY PHOSPHATASE CDC25"/>
    <property type="match status" value="1"/>
</dbReference>
<feature type="domain" description="Rhodanese" evidence="2">
    <location>
        <begin position="35"/>
        <end position="100"/>
    </location>
</feature>
<dbReference type="GeneID" id="37028889"/>
<organism evidence="3 4">
    <name type="scientific">Jaminaea rosea</name>
    <dbReference type="NCBI Taxonomy" id="1569628"/>
    <lineage>
        <taxon>Eukaryota</taxon>
        <taxon>Fungi</taxon>
        <taxon>Dikarya</taxon>
        <taxon>Basidiomycota</taxon>
        <taxon>Ustilaginomycotina</taxon>
        <taxon>Exobasidiomycetes</taxon>
        <taxon>Microstromatales</taxon>
        <taxon>Microstromatales incertae sedis</taxon>
        <taxon>Jaminaea</taxon>
    </lineage>
</organism>
<dbReference type="SUPFAM" id="SSF52821">
    <property type="entry name" value="Rhodanese/Cell cycle control phosphatase"/>
    <property type="match status" value="1"/>
</dbReference>
<dbReference type="Gene3D" id="3.40.250.10">
    <property type="entry name" value="Rhodanese-like domain"/>
    <property type="match status" value="1"/>
</dbReference>
<dbReference type="OrthoDB" id="102559at2759"/>
<dbReference type="InterPro" id="IPR036873">
    <property type="entry name" value="Rhodanese-like_dom_sf"/>
</dbReference>
<dbReference type="Proteomes" id="UP000245884">
    <property type="component" value="Unassembled WGS sequence"/>
</dbReference>
<keyword evidence="4" id="KW-1185">Reference proteome</keyword>
<dbReference type="EMBL" id="KZ819678">
    <property type="protein sequence ID" value="PWN24975.1"/>
    <property type="molecule type" value="Genomic_DNA"/>
</dbReference>
<dbReference type="GO" id="GO:0005634">
    <property type="term" value="C:nucleus"/>
    <property type="evidence" value="ECO:0007669"/>
    <property type="project" value="TreeGrafter"/>
</dbReference>
<dbReference type="STRING" id="1569628.A0A316UP84"/>
<dbReference type="PANTHER" id="PTHR10828:SF38">
    <property type="entry name" value="ARSENICAL-RESISTANCE PROTEIN 2-RELATED"/>
    <property type="match status" value="1"/>
</dbReference>
<gene>
    <name evidence="3" type="ORF">BDZ90DRAFT_234581</name>
</gene>
<accession>A0A316UP84</accession>
<dbReference type="GO" id="GO:0005737">
    <property type="term" value="C:cytoplasm"/>
    <property type="evidence" value="ECO:0007669"/>
    <property type="project" value="TreeGrafter"/>
</dbReference>
<evidence type="ECO:0000313" key="4">
    <source>
        <dbReference type="Proteomes" id="UP000245884"/>
    </source>
</evidence>
<protein>
    <recommendedName>
        <fullName evidence="2">Rhodanese domain-containing protein</fullName>
    </recommendedName>
</protein>
<dbReference type="InterPro" id="IPR001763">
    <property type="entry name" value="Rhodanese-like_dom"/>
</dbReference>
<proteinExistence type="predicted"/>
<evidence type="ECO:0000256" key="1">
    <source>
        <dbReference type="SAM" id="MobiDB-lite"/>
    </source>
</evidence>
<name>A0A316UP84_9BASI</name>
<feature type="region of interest" description="Disordered" evidence="1">
    <location>
        <begin position="115"/>
        <end position="157"/>
    </location>
</feature>
<dbReference type="SMART" id="SM00450">
    <property type="entry name" value="RHOD"/>
    <property type="match status" value="1"/>
</dbReference>
<dbReference type="Pfam" id="PF00581">
    <property type="entry name" value="Rhodanese"/>
    <property type="match status" value="1"/>
</dbReference>
<dbReference type="PROSITE" id="PS50206">
    <property type="entry name" value="RHODANESE_3"/>
    <property type="match status" value="1"/>
</dbReference>
<sequence>MSFVPPYRYVTASALASALKNGAASSSSAAVTPTKRRDIAIIDVRDDDFEGGNIVGALNVPSTTFDQKVHQLVEKELKDVPTVIFHCSLSQQRGPKSARIYSETRRAALDAGVIKPLSPATTTGEDEGQGGRALLQPEDEETGGPRPTARRSENGGQTILVLRDGFSNFGRVYKEDKALVEGWDEEAWSWR</sequence>
<evidence type="ECO:0000259" key="2">
    <source>
        <dbReference type="PROSITE" id="PS50206"/>
    </source>
</evidence>
<dbReference type="RefSeq" id="XP_025359587.1">
    <property type="nucleotide sequence ID" value="XM_025507066.1"/>
</dbReference>
<evidence type="ECO:0000313" key="3">
    <source>
        <dbReference type="EMBL" id="PWN24975.1"/>
    </source>
</evidence>
<dbReference type="GO" id="GO:0004725">
    <property type="term" value="F:protein tyrosine phosphatase activity"/>
    <property type="evidence" value="ECO:0007669"/>
    <property type="project" value="TreeGrafter"/>
</dbReference>
<reference evidence="3 4" key="1">
    <citation type="journal article" date="2018" name="Mol. Biol. Evol.">
        <title>Broad Genomic Sampling Reveals a Smut Pathogenic Ancestry of the Fungal Clade Ustilaginomycotina.</title>
        <authorList>
            <person name="Kijpornyongpan T."/>
            <person name="Mondo S.J."/>
            <person name="Barry K."/>
            <person name="Sandor L."/>
            <person name="Lee J."/>
            <person name="Lipzen A."/>
            <person name="Pangilinan J."/>
            <person name="LaButti K."/>
            <person name="Hainaut M."/>
            <person name="Henrissat B."/>
            <person name="Grigoriev I.V."/>
            <person name="Spatafora J.W."/>
            <person name="Aime M.C."/>
        </authorList>
    </citation>
    <scope>NUCLEOTIDE SEQUENCE [LARGE SCALE GENOMIC DNA]</scope>
    <source>
        <strain evidence="3 4">MCA 5214</strain>
    </source>
</reference>